<dbReference type="OrthoDB" id="1491023at2"/>
<dbReference type="InterPro" id="IPR011989">
    <property type="entry name" value="ARM-like"/>
</dbReference>
<keyword evidence="4" id="KW-1185">Reference proteome</keyword>
<dbReference type="GO" id="GO:0006508">
    <property type="term" value="P:proteolysis"/>
    <property type="evidence" value="ECO:0007669"/>
    <property type="project" value="InterPro"/>
</dbReference>
<feature type="domain" description="EF-hand" evidence="2">
    <location>
        <begin position="229"/>
        <end position="253"/>
    </location>
</feature>
<evidence type="ECO:0000313" key="4">
    <source>
        <dbReference type="Proteomes" id="UP000317835"/>
    </source>
</evidence>
<evidence type="ECO:0000313" key="3">
    <source>
        <dbReference type="EMBL" id="QDV37393.1"/>
    </source>
</evidence>
<dbReference type="PROSITE" id="PS50222">
    <property type="entry name" value="EF_HAND_2"/>
    <property type="match status" value="1"/>
</dbReference>
<dbReference type="SUPFAM" id="SSF52129">
    <property type="entry name" value="Caspase-like"/>
    <property type="match status" value="1"/>
</dbReference>
<feature type="region of interest" description="Disordered" evidence="1">
    <location>
        <begin position="188"/>
        <end position="213"/>
    </location>
</feature>
<dbReference type="Gene3D" id="1.25.10.10">
    <property type="entry name" value="Leucine-rich Repeat Variant"/>
    <property type="match status" value="1"/>
</dbReference>
<dbReference type="InterPro" id="IPR016024">
    <property type="entry name" value="ARM-type_fold"/>
</dbReference>
<accession>A0A518H976</accession>
<dbReference type="GO" id="GO:0004197">
    <property type="term" value="F:cysteine-type endopeptidase activity"/>
    <property type="evidence" value="ECO:0007669"/>
    <property type="project" value="InterPro"/>
</dbReference>
<dbReference type="SUPFAM" id="SSF52540">
    <property type="entry name" value="P-loop containing nucleoside triphosphate hydrolases"/>
    <property type="match status" value="1"/>
</dbReference>
<dbReference type="EMBL" id="CP036426">
    <property type="protein sequence ID" value="QDV37393.1"/>
    <property type="molecule type" value="Genomic_DNA"/>
</dbReference>
<sequence>MRQYFRNGWGLVIGVDRYSAPIRPLSNAVRDAEAIAAELRNHHGFDRLELWRNDEATRGRLEDHLSGLATGGQIGPDDRMLLYFAGHGVSLRADRDQPAGRILLADADAGDTDTFFDMRTLHRLLQQLPGRHLLVVLDCCFAGTFRFGARDLIPARREPLAREWFRGLIEERACQLLVSTAHDQPAIDTIGGEPIADRDRWDPLSDHRSAEAGRHSPFANSLLRALRGEADLNGDGVITSNELVAFLEAEVARIAGGQLPQLWPLPRHGNGQFLFFDPSGSFFEEALRPVAELVRHTNPFLGERAFEEGDDAVFFGRDQEVERLANQVGTNGVVLLTGPSGSGKTSLLRAGLIPEFLQRPYWHVVAPDSRGLRSSRDLSIALAGALPGDGEPAGEAEGRPDPPADPAEVLRRWLERHADRRLFLILDDPRPSTDAEAEPLRASLDRLAALPARFRDRFRLVLAHREDRPSPLGTAAVDPARFELAQPPGTSIQQIMRRSLEHAALFAEPPSLIDDLGDRLAMAPGGLAACSITMRDLCERTLSRQPSDRHVRAGEGGASGAIEASLSRLAEDAFAELCPPGTGEETALRLRHALLRLVVPVDGGFDAREASAAEFEPRAGEGEATTRRVIATLVDRRLLVRRRSPTGRGSSMAMAHGGLIRWGRLATWAEQARDSGDFALRDVLRSGLETWKATGRASLSAPDRSRIERRLRGGDDWFSREEWRFIDASRRQRRLFLGTLAAGATAGLMSIPAVQLGSVHLDVAGPPPQAVLLRRGRRWLDWLPGPLGPSVRFDTGLTAAEFAPERREEIEVGAFRGGSHDEELLGRVRPHLLPAARVRILCMIADWSGLRSAAFDAWSGQPDEEREDVAGEIDRRSAALPPAAFGHLIDAFEQSGPEVQAAGLRAMSRSEGPIARRVARVALGLLNAADPDGDAISEDARIEAVHALEAIGLRGEVDPIPSLVEALKGEDGLLASESIGTLSRLAPPLQSRLVDRLAPLLESRDSDLTHSALLALGGAQAGALRPIVPTLEGLLDHDTWFVSQEAALVLTGVGLGDHRRLGEFARSWLGEDDPTNRARVIQALTMLSRLPPDQSLPAFKRLSELTGAEDPEIAARDVECLVRLGGRR</sequence>
<dbReference type="GO" id="GO:0005509">
    <property type="term" value="F:calcium ion binding"/>
    <property type="evidence" value="ECO:0007669"/>
    <property type="project" value="InterPro"/>
</dbReference>
<gene>
    <name evidence="3" type="ORF">ElP_53320</name>
</gene>
<feature type="compositionally biased region" description="Basic and acidic residues" evidence="1">
    <location>
        <begin position="195"/>
        <end position="213"/>
    </location>
</feature>
<name>A0A518H976_9BACT</name>
<dbReference type="Gene3D" id="3.40.50.1460">
    <property type="match status" value="1"/>
</dbReference>
<dbReference type="SUPFAM" id="SSF48371">
    <property type="entry name" value="ARM repeat"/>
    <property type="match status" value="1"/>
</dbReference>
<dbReference type="Pfam" id="PF20703">
    <property type="entry name" value="nSTAND1"/>
    <property type="match status" value="1"/>
</dbReference>
<feature type="compositionally biased region" description="Basic and acidic residues" evidence="1">
    <location>
        <begin position="396"/>
        <end position="406"/>
    </location>
</feature>
<dbReference type="Pfam" id="PF00656">
    <property type="entry name" value="Peptidase_C14"/>
    <property type="match status" value="1"/>
</dbReference>
<organism evidence="3 4">
    <name type="scientific">Tautonia plasticadhaerens</name>
    <dbReference type="NCBI Taxonomy" id="2527974"/>
    <lineage>
        <taxon>Bacteria</taxon>
        <taxon>Pseudomonadati</taxon>
        <taxon>Planctomycetota</taxon>
        <taxon>Planctomycetia</taxon>
        <taxon>Isosphaerales</taxon>
        <taxon>Isosphaeraceae</taxon>
        <taxon>Tautonia</taxon>
    </lineage>
</organism>
<dbReference type="InterPro" id="IPR011600">
    <property type="entry name" value="Pept_C14_caspase"/>
</dbReference>
<evidence type="ECO:0000259" key="2">
    <source>
        <dbReference type="PROSITE" id="PS50222"/>
    </source>
</evidence>
<dbReference type="PROSITE" id="PS00018">
    <property type="entry name" value="EF_HAND_1"/>
    <property type="match status" value="1"/>
</dbReference>
<dbReference type="Proteomes" id="UP000317835">
    <property type="component" value="Chromosome"/>
</dbReference>
<dbReference type="AlphaFoldDB" id="A0A518H976"/>
<reference evidence="3 4" key="1">
    <citation type="submission" date="2019-02" db="EMBL/GenBank/DDBJ databases">
        <title>Deep-cultivation of Planctomycetes and their phenomic and genomic characterization uncovers novel biology.</title>
        <authorList>
            <person name="Wiegand S."/>
            <person name="Jogler M."/>
            <person name="Boedeker C."/>
            <person name="Pinto D."/>
            <person name="Vollmers J."/>
            <person name="Rivas-Marin E."/>
            <person name="Kohn T."/>
            <person name="Peeters S.H."/>
            <person name="Heuer A."/>
            <person name="Rast P."/>
            <person name="Oberbeckmann S."/>
            <person name="Bunk B."/>
            <person name="Jeske O."/>
            <person name="Meyerdierks A."/>
            <person name="Storesund J.E."/>
            <person name="Kallscheuer N."/>
            <person name="Luecker S."/>
            <person name="Lage O.M."/>
            <person name="Pohl T."/>
            <person name="Merkel B.J."/>
            <person name="Hornburger P."/>
            <person name="Mueller R.-W."/>
            <person name="Bruemmer F."/>
            <person name="Labrenz M."/>
            <person name="Spormann A.M."/>
            <person name="Op den Camp H."/>
            <person name="Overmann J."/>
            <person name="Amann R."/>
            <person name="Jetten M.S.M."/>
            <person name="Mascher T."/>
            <person name="Medema M.H."/>
            <person name="Devos D.P."/>
            <person name="Kaster A.-K."/>
            <person name="Ovreas L."/>
            <person name="Rohde M."/>
            <person name="Galperin M.Y."/>
            <person name="Jogler C."/>
        </authorList>
    </citation>
    <scope>NUCLEOTIDE SEQUENCE [LARGE SCALE GENOMIC DNA]</scope>
    <source>
        <strain evidence="3 4">ElP</strain>
    </source>
</reference>
<dbReference type="InterPro" id="IPR029030">
    <property type="entry name" value="Caspase-like_dom_sf"/>
</dbReference>
<evidence type="ECO:0000256" key="1">
    <source>
        <dbReference type="SAM" id="MobiDB-lite"/>
    </source>
</evidence>
<dbReference type="InterPro" id="IPR018247">
    <property type="entry name" value="EF_Hand_1_Ca_BS"/>
</dbReference>
<dbReference type="InterPro" id="IPR002048">
    <property type="entry name" value="EF_hand_dom"/>
</dbReference>
<dbReference type="InterPro" id="IPR027417">
    <property type="entry name" value="P-loop_NTPase"/>
</dbReference>
<dbReference type="KEGG" id="tpla:ElP_53320"/>
<feature type="compositionally biased region" description="Low complexity" evidence="1">
    <location>
        <begin position="384"/>
        <end position="395"/>
    </location>
</feature>
<dbReference type="RefSeq" id="WP_145275140.1">
    <property type="nucleotide sequence ID" value="NZ_CP036426.1"/>
</dbReference>
<protein>
    <submittedName>
        <fullName evidence="3">Caspase domain protein</fullName>
    </submittedName>
</protein>
<dbReference type="Gene3D" id="3.40.50.300">
    <property type="entry name" value="P-loop containing nucleotide triphosphate hydrolases"/>
    <property type="match status" value="1"/>
</dbReference>
<proteinExistence type="predicted"/>
<feature type="region of interest" description="Disordered" evidence="1">
    <location>
        <begin position="384"/>
        <end position="406"/>
    </location>
</feature>
<dbReference type="InterPro" id="IPR049052">
    <property type="entry name" value="nSTAND1"/>
</dbReference>